<protein>
    <submittedName>
        <fullName evidence="1">Uncharacterized protein</fullName>
    </submittedName>
</protein>
<dbReference type="EMBL" id="AZFF01000008">
    <property type="protein sequence ID" value="KRL54498.1"/>
    <property type="molecule type" value="Genomic_DNA"/>
</dbReference>
<comment type="caution">
    <text evidence="1">The sequence shown here is derived from an EMBL/GenBank/DDBJ whole genome shotgun (WGS) entry which is preliminary data.</text>
</comment>
<dbReference type="Gene3D" id="3.40.50.150">
    <property type="entry name" value="Vaccinia Virus protein VP39"/>
    <property type="match status" value="1"/>
</dbReference>
<evidence type="ECO:0000313" key="2">
    <source>
        <dbReference type="Proteomes" id="UP000051999"/>
    </source>
</evidence>
<accession>A0A0R1RJL0</accession>
<organism evidence="1 2">
    <name type="scientific">Furfurilactobacillus rossiae DSM 15814</name>
    <dbReference type="NCBI Taxonomy" id="1114972"/>
    <lineage>
        <taxon>Bacteria</taxon>
        <taxon>Bacillati</taxon>
        <taxon>Bacillota</taxon>
        <taxon>Bacilli</taxon>
        <taxon>Lactobacillales</taxon>
        <taxon>Lactobacillaceae</taxon>
        <taxon>Furfurilactobacillus</taxon>
    </lineage>
</organism>
<dbReference type="eggNOG" id="COG0286">
    <property type="taxonomic scope" value="Bacteria"/>
</dbReference>
<proteinExistence type="predicted"/>
<dbReference type="STRING" id="1114972.FD35_GL002567"/>
<gene>
    <name evidence="1" type="ORF">FD35_GL002567</name>
</gene>
<keyword evidence="2" id="KW-1185">Reference proteome</keyword>
<sequence>MFCLAKYEYSSIGNVQWKRVSKKRQETFLRDIHHGENLKGQEAVVEASWFSLLNDTFYSVNKGYATPMSKVLGTDGLLIVQDITVALSLITEFKDDVHLEKRNYQERILAQVLFYMKHINMHIENGNDKGLELPNVVLAADANQIFVINARVLYPYLDMPDIDWSMNARKAYDEQIPQVVFDKLRIDANINPYVYDIRSRDFNLNDIMGLVSDLASTENATQLSKIPVNQANIRGAYDEFLRLVTQNRTKVKTNQELVGMFINALTNHENVILKNNTVTMLNDDGTYIKYTVNGRNWYAFFSRFDTNYSANEVKDITEVGDILLEETNRRFSGEYWTPTVWVNEAVKEISSELGYDWREKYYVWDAAAGSKNLTRDFKFKHLFSSTLFDNELAMGRMYNRENIAFQYDFLNDDISLSKKNIKKAKLFDRAPELVNALLSNKPIVLFMNPPYATAGDARMDSEHKKAGVATKSVVHEYMKNDKIGHASENLYCQFFYRALLLKKAFKLSNLVIAYFSNSQYMTGGSYFKAFDEALFTHFDFKSGFLLNAGEFSDTAANWGISFTILRSIHERSTDRIPNQYTLAIKEDTTVQGITRSGKHTIKNLPKSDFLSEWVRGVSLKGLKYQDKGTYPTFSSAFKVKPNSSITPPKYPIHALGYAWNKANNVEKAATETALFSDCYHDGHGFAIVPENFERVMINFAIRKSTSHSWINNKDNYHSPSELFLNNANYNMMLTEMVIFGLFNKYSYQVSLSNIEYREKSYNINNEFFWLSKHSMSALASKSHFSDMGFSIEDDCERFVYKWLEKHQGDISPAAKLVLSYAEKIVEDTFKYRQELNDDYPEFCFMNWDAGWEQIRRLMTNGKKSQYLSNFKNAYDELEKIINGYIYQFGFLDK</sequence>
<reference evidence="1 2" key="1">
    <citation type="journal article" date="2015" name="Genome Announc.">
        <title>Expanding the biotechnology potential of lactobacilli through comparative genomics of 213 strains and associated genera.</title>
        <authorList>
            <person name="Sun Z."/>
            <person name="Harris H.M."/>
            <person name="McCann A."/>
            <person name="Guo C."/>
            <person name="Argimon S."/>
            <person name="Zhang W."/>
            <person name="Yang X."/>
            <person name="Jeffery I.B."/>
            <person name="Cooney J.C."/>
            <person name="Kagawa T.F."/>
            <person name="Liu W."/>
            <person name="Song Y."/>
            <person name="Salvetti E."/>
            <person name="Wrobel A."/>
            <person name="Rasinkangas P."/>
            <person name="Parkhill J."/>
            <person name="Rea M.C."/>
            <person name="O'Sullivan O."/>
            <person name="Ritari J."/>
            <person name="Douillard F.P."/>
            <person name="Paul Ross R."/>
            <person name="Yang R."/>
            <person name="Briner A.E."/>
            <person name="Felis G.E."/>
            <person name="de Vos W.M."/>
            <person name="Barrangou R."/>
            <person name="Klaenhammer T.R."/>
            <person name="Caufield P.W."/>
            <person name="Cui Y."/>
            <person name="Zhang H."/>
            <person name="O'Toole P.W."/>
        </authorList>
    </citation>
    <scope>NUCLEOTIDE SEQUENCE [LARGE SCALE GENOMIC DNA]</scope>
    <source>
        <strain evidence="1 2">DSM 15814</strain>
    </source>
</reference>
<dbReference type="InterPro" id="IPR029063">
    <property type="entry name" value="SAM-dependent_MTases_sf"/>
</dbReference>
<dbReference type="Proteomes" id="UP000051999">
    <property type="component" value="Unassembled WGS sequence"/>
</dbReference>
<evidence type="ECO:0000313" key="1">
    <source>
        <dbReference type="EMBL" id="KRL54498.1"/>
    </source>
</evidence>
<dbReference type="AlphaFoldDB" id="A0A0R1RJL0"/>
<dbReference type="PATRIC" id="fig|1114972.6.peg.2632"/>
<name>A0A0R1RJL0_9LACO</name>